<feature type="domain" description="NADP-dependent oxidoreductase" evidence="2">
    <location>
        <begin position="15"/>
        <end position="318"/>
    </location>
</feature>
<organism evidence="3 4">
    <name type="scientific">Microlunatus endophyticus</name>
    <dbReference type="NCBI Taxonomy" id="1716077"/>
    <lineage>
        <taxon>Bacteria</taxon>
        <taxon>Bacillati</taxon>
        <taxon>Actinomycetota</taxon>
        <taxon>Actinomycetes</taxon>
        <taxon>Propionibacteriales</taxon>
        <taxon>Propionibacteriaceae</taxon>
        <taxon>Microlunatus</taxon>
    </lineage>
</organism>
<gene>
    <name evidence="3" type="ORF">GCM10011575_20090</name>
</gene>
<reference evidence="3" key="2">
    <citation type="submission" date="2020-09" db="EMBL/GenBank/DDBJ databases">
        <authorList>
            <person name="Sun Q."/>
            <person name="Zhou Y."/>
        </authorList>
    </citation>
    <scope>NUCLEOTIDE SEQUENCE</scope>
    <source>
        <strain evidence="3">CGMCC 4.7306</strain>
    </source>
</reference>
<proteinExistence type="predicted"/>
<evidence type="ECO:0000259" key="2">
    <source>
        <dbReference type="Pfam" id="PF00248"/>
    </source>
</evidence>
<comment type="caution">
    <text evidence="3">The sequence shown here is derived from an EMBL/GenBank/DDBJ whole genome shotgun (WGS) entry which is preliminary data.</text>
</comment>
<dbReference type="RefSeq" id="WP_188895422.1">
    <property type="nucleotide sequence ID" value="NZ_BMMZ01000004.1"/>
</dbReference>
<dbReference type="PANTHER" id="PTHR43364:SF4">
    <property type="entry name" value="NAD(P)-LINKED OXIDOREDUCTASE SUPERFAMILY PROTEIN"/>
    <property type="match status" value="1"/>
</dbReference>
<dbReference type="GO" id="GO:0005829">
    <property type="term" value="C:cytosol"/>
    <property type="evidence" value="ECO:0007669"/>
    <property type="project" value="UniProtKB-ARBA"/>
</dbReference>
<dbReference type="InterPro" id="IPR036812">
    <property type="entry name" value="NAD(P)_OxRdtase_dom_sf"/>
</dbReference>
<dbReference type="Gene3D" id="3.20.20.100">
    <property type="entry name" value="NADP-dependent oxidoreductase domain"/>
    <property type="match status" value="1"/>
</dbReference>
<dbReference type="EMBL" id="BMMZ01000004">
    <property type="protein sequence ID" value="GGL61500.1"/>
    <property type="molecule type" value="Genomic_DNA"/>
</dbReference>
<accession>A0A917W451</accession>
<dbReference type="FunFam" id="3.20.20.100:FF:000004">
    <property type="entry name" value="Oxidoreductase, aldo/keto reductase"/>
    <property type="match status" value="1"/>
</dbReference>
<sequence>MDYGYLGRTGLSVSRLCLGAMMFGAFGNAEHDHCVRIVHRALDAGINIIDTADGYSHGESEEILGKALTGGRRDSVMLAVKFGPPFDADPNHRGASRRWIIEGVEASLRRLRTDWIDLYQVGVPDPHTDIDETLGALTDLVRAGKIRSFGTSKLPASEIVEAQWVADGRGHGRPRSEQSPYSILTRAVEYDLLPTCQRHGIGVLAYSPLAGGWLSGRYRKDTTVTGPGAPARAGRRPGRFDSDNPANAAKLHAVDRLGALADEAGLTLVQLAVAFVTRHPAVTTAIIGPRTMEHMEGYLAADGIKLADDVLDRIDGIVAPGTTVDIADNMWEFGTTALNPRSRRR</sequence>
<dbReference type="GO" id="GO:0016491">
    <property type="term" value="F:oxidoreductase activity"/>
    <property type="evidence" value="ECO:0007669"/>
    <property type="project" value="UniProtKB-KW"/>
</dbReference>
<evidence type="ECO:0000256" key="1">
    <source>
        <dbReference type="ARBA" id="ARBA00023002"/>
    </source>
</evidence>
<keyword evidence="4" id="KW-1185">Reference proteome</keyword>
<protein>
    <submittedName>
        <fullName evidence="3">Aldo/keto reductase</fullName>
    </submittedName>
</protein>
<dbReference type="InterPro" id="IPR023210">
    <property type="entry name" value="NADP_OxRdtase_dom"/>
</dbReference>
<dbReference type="Pfam" id="PF00248">
    <property type="entry name" value="Aldo_ket_red"/>
    <property type="match status" value="1"/>
</dbReference>
<dbReference type="PANTHER" id="PTHR43364">
    <property type="entry name" value="NADH-SPECIFIC METHYLGLYOXAL REDUCTASE-RELATED"/>
    <property type="match status" value="1"/>
</dbReference>
<dbReference type="InterPro" id="IPR050523">
    <property type="entry name" value="AKR_Detox_Biosynth"/>
</dbReference>
<reference evidence="3" key="1">
    <citation type="journal article" date="2014" name="Int. J. Syst. Evol. Microbiol.">
        <title>Complete genome sequence of Corynebacterium casei LMG S-19264T (=DSM 44701T), isolated from a smear-ripened cheese.</title>
        <authorList>
            <consortium name="US DOE Joint Genome Institute (JGI-PGF)"/>
            <person name="Walter F."/>
            <person name="Albersmeier A."/>
            <person name="Kalinowski J."/>
            <person name="Ruckert C."/>
        </authorList>
    </citation>
    <scope>NUCLEOTIDE SEQUENCE</scope>
    <source>
        <strain evidence="3">CGMCC 4.7306</strain>
    </source>
</reference>
<dbReference type="SUPFAM" id="SSF51430">
    <property type="entry name" value="NAD(P)-linked oxidoreductase"/>
    <property type="match status" value="1"/>
</dbReference>
<dbReference type="Proteomes" id="UP000613840">
    <property type="component" value="Unassembled WGS sequence"/>
</dbReference>
<evidence type="ECO:0000313" key="3">
    <source>
        <dbReference type="EMBL" id="GGL61500.1"/>
    </source>
</evidence>
<evidence type="ECO:0000313" key="4">
    <source>
        <dbReference type="Proteomes" id="UP000613840"/>
    </source>
</evidence>
<name>A0A917W451_9ACTN</name>
<keyword evidence="1" id="KW-0560">Oxidoreductase</keyword>
<dbReference type="AlphaFoldDB" id="A0A917W451"/>